<sequence length="325" mass="36007">MHPTLVASTAIDSAPSSLLSCLTTPPGLDPFACIEAGHHLSASQLFRENLQGFNAAVARESTTFNIDALLTTCMLLNMLSFAGLPEAGPPTSRWPFVVPAPPSPTSSRPLNWLRIQLGFGPLLAGLSTQMREGSQWLTFFMTLGHEHFYDDRGGTIDIPYAFCAFWGIDQSSNADTHPYLKLVRRLLAILNVWQTVEDAGGGPDRHDEQVLRYFQFMQGVDEAFVTKLEARDIKSLVIYGWFMAILASARHWWCRVRAVREAEGVVRWLDVWCCGDHEVSNVAMGNGSAQLRAEVPPWLPFIAKAVGYELKSGADTRQRVSVNVQ</sequence>
<name>A0A0N1HXB2_9EURO</name>
<dbReference type="Proteomes" id="UP000038010">
    <property type="component" value="Unassembled WGS sequence"/>
</dbReference>
<proteinExistence type="predicted"/>
<dbReference type="PANTHER" id="PTHR47784:SF9">
    <property type="entry name" value="ZN(II)2CYS6 TRANSCRIPTION FACTOR (EUROFUNG)"/>
    <property type="match status" value="1"/>
</dbReference>
<accession>A0A0N1HXB2</accession>
<dbReference type="InterPro" id="IPR053157">
    <property type="entry name" value="Sterol_Uptake_Regulator"/>
</dbReference>
<evidence type="ECO:0000313" key="2">
    <source>
        <dbReference type="Proteomes" id="UP000038010"/>
    </source>
</evidence>
<keyword evidence="2" id="KW-1185">Reference proteome</keyword>
<gene>
    <name evidence="1" type="ORF">AB675_9651</name>
</gene>
<dbReference type="GO" id="GO:0001228">
    <property type="term" value="F:DNA-binding transcription activator activity, RNA polymerase II-specific"/>
    <property type="evidence" value="ECO:0007669"/>
    <property type="project" value="TreeGrafter"/>
</dbReference>
<evidence type="ECO:0000313" key="1">
    <source>
        <dbReference type="EMBL" id="KPI42560.1"/>
    </source>
</evidence>
<dbReference type="RefSeq" id="XP_018002523.1">
    <property type="nucleotide sequence ID" value="XM_018150205.1"/>
</dbReference>
<dbReference type="GeneID" id="28742085"/>
<reference evidence="1 2" key="1">
    <citation type="submission" date="2015-06" db="EMBL/GenBank/DDBJ databases">
        <title>Draft genome of the ant-associated black yeast Phialophora attae CBS 131958.</title>
        <authorList>
            <person name="Moreno L.F."/>
            <person name="Stielow B.J."/>
            <person name="de Hoog S."/>
            <person name="Vicente V.A."/>
            <person name="Weiss V.A."/>
            <person name="de Vries M."/>
            <person name="Cruz L.M."/>
            <person name="Souza E.M."/>
        </authorList>
    </citation>
    <scope>NUCLEOTIDE SEQUENCE [LARGE SCALE GENOMIC DNA]</scope>
    <source>
        <strain evidence="1 2">CBS 131958</strain>
    </source>
</reference>
<protein>
    <recommendedName>
        <fullName evidence="3">Transcription factor domain-containing protein</fullName>
    </recommendedName>
</protein>
<dbReference type="AlphaFoldDB" id="A0A0N1HXB2"/>
<dbReference type="OrthoDB" id="2279611at2759"/>
<dbReference type="PANTHER" id="PTHR47784">
    <property type="entry name" value="STEROL UPTAKE CONTROL PROTEIN 2"/>
    <property type="match status" value="1"/>
</dbReference>
<dbReference type="EMBL" id="LFJN01000007">
    <property type="protein sequence ID" value="KPI42560.1"/>
    <property type="molecule type" value="Genomic_DNA"/>
</dbReference>
<evidence type="ECO:0008006" key="3">
    <source>
        <dbReference type="Google" id="ProtNLM"/>
    </source>
</evidence>
<comment type="caution">
    <text evidence="1">The sequence shown here is derived from an EMBL/GenBank/DDBJ whole genome shotgun (WGS) entry which is preliminary data.</text>
</comment>
<organism evidence="1 2">
    <name type="scientific">Cyphellophora attinorum</name>
    <dbReference type="NCBI Taxonomy" id="1664694"/>
    <lineage>
        <taxon>Eukaryota</taxon>
        <taxon>Fungi</taxon>
        <taxon>Dikarya</taxon>
        <taxon>Ascomycota</taxon>
        <taxon>Pezizomycotina</taxon>
        <taxon>Eurotiomycetes</taxon>
        <taxon>Chaetothyriomycetidae</taxon>
        <taxon>Chaetothyriales</taxon>
        <taxon>Cyphellophoraceae</taxon>
        <taxon>Cyphellophora</taxon>
    </lineage>
</organism>
<dbReference type="VEuPathDB" id="FungiDB:AB675_9651"/>
<dbReference type="STRING" id="1664694.A0A0N1HXB2"/>